<name>A0A6G1HAF0_9PEZI</name>
<evidence type="ECO:0000259" key="3">
    <source>
        <dbReference type="PROSITE" id="PS50103"/>
    </source>
</evidence>
<organism evidence="4 5">
    <name type="scientific">Aulographum hederae CBS 113979</name>
    <dbReference type="NCBI Taxonomy" id="1176131"/>
    <lineage>
        <taxon>Eukaryota</taxon>
        <taxon>Fungi</taxon>
        <taxon>Dikarya</taxon>
        <taxon>Ascomycota</taxon>
        <taxon>Pezizomycotina</taxon>
        <taxon>Dothideomycetes</taxon>
        <taxon>Pleosporomycetidae</taxon>
        <taxon>Aulographales</taxon>
        <taxon>Aulographaceae</taxon>
    </lineage>
</organism>
<sequence length="165" mass="18766">MVIKLGHAATVQPDAKRAQMPKKHFTCFFWADPNLKCKKSDEECRYYHELRDDMEIARRPGENRWESSSGTSIADPGPIQFENTSRTSTLHLSASQQHHNHPRRLSRRKSSTIDPLSEETQPDSTMLPLTSVDRVSEETQPESNVLLLTSLDRFVLSGDARITFG</sequence>
<feature type="zinc finger region" description="C3H1-type" evidence="1">
    <location>
        <begin position="21"/>
        <end position="51"/>
    </location>
</feature>
<feature type="region of interest" description="Disordered" evidence="2">
    <location>
        <begin position="61"/>
        <end position="129"/>
    </location>
</feature>
<evidence type="ECO:0000256" key="2">
    <source>
        <dbReference type="SAM" id="MobiDB-lite"/>
    </source>
</evidence>
<keyword evidence="1" id="KW-0479">Metal-binding</keyword>
<accession>A0A6G1HAF0</accession>
<feature type="compositionally biased region" description="Basic residues" evidence="2">
    <location>
        <begin position="98"/>
        <end position="110"/>
    </location>
</feature>
<reference evidence="4" key="1">
    <citation type="journal article" date="2020" name="Stud. Mycol.">
        <title>101 Dothideomycetes genomes: a test case for predicting lifestyles and emergence of pathogens.</title>
        <authorList>
            <person name="Haridas S."/>
            <person name="Albert R."/>
            <person name="Binder M."/>
            <person name="Bloem J."/>
            <person name="Labutti K."/>
            <person name="Salamov A."/>
            <person name="Andreopoulos B."/>
            <person name="Baker S."/>
            <person name="Barry K."/>
            <person name="Bills G."/>
            <person name="Bluhm B."/>
            <person name="Cannon C."/>
            <person name="Castanera R."/>
            <person name="Culley D."/>
            <person name="Daum C."/>
            <person name="Ezra D."/>
            <person name="Gonzalez J."/>
            <person name="Henrissat B."/>
            <person name="Kuo A."/>
            <person name="Liang C."/>
            <person name="Lipzen A."/>
            <person name="Lutzoni F."/>
            <person name="Magnuson J."/>
            <person name="Mondo S."/>
            <person name="Nolan M."/>
            <person name="Ohm R."/>
            <person name="Pangilinan J."/>
            <person name="Park H.-J."/>
            <person name="Ramirez L."/>
            <person name="Alfaro M."/>
            <person name="Sun H."/>
            <person name="Tritt A."/>
            <person name="Yoshinaga Y."/>
            <person name="Zwiers L.-H."/>
            <person name="Turgeon B."/>
            <person name="Goodwin S."/>
            <person name="Spatafora J."/>
            <person name="Crous P."/>
            <person name="Grigoriev I."/>
        </authorList>
    </citation>
    <scope>NUCLEOTIDE SEQUENCE</scope>
    <source>
        <strain evidence="4">CBS 113979</strain>
    </source>
</reference>
<evidence type="ECO:0000313" key="4">
    <source>
        <dbReference type="EMBL" id="KAF1990203.1"/>
    </source>
</evidence>
<keyword evidence="1" id="KW-0863">Zinc-finger</keyword>
<dbReference type="GO" id="GO:0008270">
    <property type="term" value="F:zinc ion binding"/>
    <property type="evidence" value="ECO:0007669"/>
    <property type="project" value="UniProtKB-KW"/>
</dbReference>
<dbReference type="EMBL" id="ML977142">
    <property type="protein sequence ID" value="KAF1990203.1"/>
    <property type="molecule type" value="Genomic_DNA"/>
</dbReference>
<dbReference type="AlphaFoldDB" id="A0A6G1HAF0"/>
<dbReference type="Proteomes" id="UP000800041">
    <property type="component" value="Unassembled WGS sequence"/>
</dbReference>
<feature type="domain" description="C3H1-type" evidence="3">
    <location>
        <begin position="21"/>
        <end position="51"/>
    </location>
</feature>
<proteinExistence type="predicted"/>
<protein>
    <recommendedName>
        <fullName evidence="3">C3H1-type domain-containing protein</fullName>
    </recommendedName>
</protein>
<evidence type="ECO:0000256" key="1">
    <source>
        <dbReference type="PROSITE-ProRule" id="PRU00723"/>
    </source>
</evidence>
<feature type="compositionally biased region" description="Polar residues" evidence="2">
    <location>
        <begin position="81"/>
        <end position="97"/>
    </location>
</feature>
<dbReference type="InterPro" id="IPR000571">
    <property type="entry name" value="Znf_CCCH"/>
</dbReference>
<dbReference type="PROSITE" id="PS50103">
    <property type="entry name" value="ZF_C3H1"/>
    <property type="match status" value="1"/>
</dbReference>
<gene>
    <name evidence="4" type="ORF">K402DRAFT_223939</name>
</gene>
<keyword evidence="5" id="KW-1185">Reference proteome</keyword>
<evidence type="ECO:0000313" key="5">
    <source>
        <dbReference type="Proteomes" id="UP000800041"/>
    </source>
</evidence>
<keyword evidence="1" id="KW-0862">Zinc</keyword>